<sequence>MRNIFDDSLLGEEILQEQQGYCNDAQRDHQYRIPSDIPIEPHRQNDHVDHHADDNTGYQCPGKLTDKFKFCFFFRVTCRDGYDRIPEKIEICAPNRVIANHKSKKVVPVAFPHRVSGE</sequence>
<protein>
    <submittedName>
        <fullName evidence="1">Uncharacterized protein</fullName>
    </submittedName>
</protein>
<dbReference type="EMBL" id="VSSQ01122049">
    <property type="protein sequence ID" value="MPN54128.1"/>
    <property type="molecule type" value="Genomic_DNA"/>
</dbReference>
<organism evidence="1">
    <name type="scientific">bioreactor metagenome</name>
    <dbReference type="NCBI Taxonomy" id="1076179"/>
    <lineage>
        <taxon>unclassified sequences</taxon>
        <taxon>metagenomes</taxon>
        <taxon>ecological metagenomes</taxon>
    </lineage>
</organism>
<dbReference type="AlphaFoldDB" id="A0A645IRX4"/>
<accession>A0A645IRX4</accession>
<evidence type="ECO:0000313" key="1">
    <source>
        <dbReference type="EMBL" id="MPN54128.1"/>
    </source>
</evidence>
<proteinExistence type="predicted"/>
<name>A0A645IRX4_9ZZZZ</name>
<comment type="caution">
    <text evidence="1">The sequence shown here is derived from an EMBL/GenBank/DDBJ whole genome shotgun (WGS) entry which is preliminary data.</text>
</comment>
<reference evidence="1" key="1">
    <citation type="submission" date="2019-08" db="EMBL/GenBank/DDBJ databases">
        <authorList>
            <person name="Kucharzyk K."/>
            <person name="Murdoch R.W."/>
            <person name="Higgins S."/>
            <person name="Loffler F."/>
        </authorList>
    </citation>
    <scope>NUCLEOTIDE SEQUENCE</scope>
</reference>
<gene>
    <name evidence="1" type="ORF">SDC9_201797</name>
</gene>